<dbReference type="EMBL" id="JBHUFA010000001">
    <property type="protein sequence ID" value="MFD1695267.1"/>
    <property type="molecule type" value="Genomic_DNA"/>
</dbReference>
<evidence type="ECO:0000313" key="3">
    <source>
        <dbReference type="Proteomes" id="UP001597327"/>
    </source>
</evidence>
<keyword evidence="3" id="KW-1185">Reference proteome</keyword>
<feature type="compositionally biased region" description="Low complexity" evidence="1">
    <location>
        <begin position="7"/>
        <end position="24"/>
    </location>
</feature>
<feature type="region of interest" description="Disordered" evidence="1">
    <location>
        <begin position="1"/>
        <end position="25"/>
    </location>
</feature>
<sequence>MSDRPEVAGGPSGVSASPAAASSGDNRSALTKIISGGGAPHQIDPEAYAADLYCPSIRLIPNTHLIMNFERNADEDPRKLLYQATVSDWARGCTREGTDQVRIKVGVSGHVTPGPAWKGGEVLLPVKVMIVTPVEDEKAVYDQVLNVPVTLGAGTPSEAWTMVDSSFVVPRDSEMQILVGFDEKALARR</sequence>
<name>A0ABW4JTX9_9HYPH</name>
<gene>
    <name evidence="2" type="ORF">ACFSC7_07045</name>
</gene>
<comment type="caution">
    <text evidence="2">The sequence shown here is derived from an EMBL/GenBank/DDBJ whole genome shotgun (WGS) entry which is preliminary data.</text>
</comment>
<accession>A0ABW4JTX9</accession>
<reference evidence="3" key="1">
    <citation type="journal article" date="2019" name="Int. J. Syst. Evol. Microbiol.">
        <title>The Global Catalogue of Microorganisms (GCM) 10K type strain sequencing project: providing services to taxonomists for standard genome sequencing and annotation.</title>
        <authorList>
            <consortium name="The Broad Institute Genomics Platform"/>
            <consortium name="The Broad Institute Genome Sequencing Center for Infectious Disease"/>
            <person name="Wu L."/>
            <person name="Ma J."/>
        </authorList>
    </citation>
    <scope>NUCLEOTIDE SEQUENCE [LARGE SCALE GENOMIC DNA]</scope>
    <source>
        <strain evidence="3">JCM 3369</strain>
    </source>
</reference>
<proteinExistence type="predicted"/>
<organism evidence="2 3">
    <name type="scientific">Roseibium aestuarii</name>
    <dbReference type="NCBI Taxonomy" id="2600299"/>
    <lineage>
        <taxon>Bacteria</taxon>
        <taxon>Pseudomonadati</taxon>
        <taxon>Pseudomonadota</taxon>
        <taxon>Alphaproteobacteria</taxon>
        <taxon>Hyphomicrobiales</taxon>
        <taxon>Stappiaceae</taxon>
        <taxon>Roseibium</taxon>
    </lineage>
</organism>
<evidence type="ECO:0000256" key="1">
    <source>
        <dbReference type="SAM" id="MobiDB-lite"/>
    </source>
</evidence>
<protein>
    <submittedName>
        <fullName evidence="2">Uncharacterized protein</fullName>
    </submittedName>
</protein>
<evidence type="ECO:0000313" key="2">
    <source>
        <dbReference type="EMBL" id="MFD1695267.1"/>
    </source>
</evidence>
<dbReference type="RefSeq" id="WP_208998618.1">
    <property type="nucleotide sequence ID" value="NZ_JBHUFA010000001.1"/>
</dbReference>
<dbReference type="Proteomes" id="UP001597327">
    <property type="component" value="Unassembled WGS sequence"/>
</dbReference>